<organism evidence="1 2">
    <name type="scientific">Paramecium bursaria Chlorella virus 1</name>
    <name type="common">PBCV-1</name>
    <dbReference type="NCBI Taxonomy" id="10506"/>
    <lineage>
        <taxon>Viruses</taxon>
        <taxon>Varidnaviria</taxon>
        <taxon>Bamfordvirae</taxon>
        <taxon>Nucleocytoviricota</taxon>
        <taxon>Megaviricetes</taxon>
        <taxon>Algavirales</taxon>
        <taxon>Phycodnaviridae</taxon>
        <taxon>Chlorovirus</taxon>
        <taxon>Chlorovirus vanettense</taxon>
    </lineage>
</organism>
<dbReference type="OrthoDB" id="40422at10239"/>
<gene>
    <name evidence="1" type="primary">a345L</name>
</gene>
<protein>
    <submittedName>
        <fullName evidence="1">Uncharacterized protein</fullName>
    </submittedName>
</protein>
<dbReference type="Proteomes" id="UP000000862">
    <property type="component" value="Segment"/>
</dbReference>
<proteinExistence type="predicted"/>
<reference evidence="1 2" key="3">
    <citation type="journal article" date="1996" name="Virology">
        <title>Analysis of 94 kb of the chlorella virus PBCV-1 330-kb genome: map positions 88 to 182.</title>
        <authorList>
            <person name="Lu Z."/>
            <person name="Li Y."/>
            <person name="Que Q."/>
            <person name="Kutish G.F."/>
            <person name="Rock D.L."/>
            <person name="Van Etten J.L."/>
        </authorList>
    </citation>
    <scope>NUCLEOTIDE SEQUENCE [LARGE SCALE GENOMIC DNA]</scope>
</reference>
<keyword evidence="2" id="KW-1185">Reference proteome</keyword>
<reference evidence="1 2" key="4">
    <citation type="journal article" date="1996" name="Virology">
        <title>Analysis of 76 kb of the chlorella virus PBCV-1 330-kb genome: map positions 182 to 258.</title>
        <authorList>
            <person name="Kutish G.F."/>
            <person name="Li Y."/>
            <person name="Lu Z."/>
            <person name="Furuta M."/>
            <person name="Rock D.L."/>
            <person name="Van Etten J.L."/>
        </authorList>
    </citation>
    <scope>NUCLEOTIDE SEQUENCE [LARGE SCALE GENOMIC DNA]</scope>
</reference>
<reference evidence="1 2" key="5">
    <citation type="journal article" date="1997" name="Virology">
        <title>Analysis of 74 kb of DNA located at the right end of the 330-kb chlorella virus PBCV-1 genome.</title>
        <authorList>
            <person name="Li Y."/>
            <person name="Lu Z."/>
            <person name="Sun L."/>
            <person name="Ropp S."/>
            <person name="Kutish G.F."/>
            <person name="Rock D.L."/>
            <person name="Van Etten J.L."/>
        </authorList>
    </citation>
    <scope>NUCLEOTIDE SEQUENCE [LARGE SCALE GENOMIC DNA]</scope>
</reference>
<dbReference type="GeneID" id="918282"/>
<accession>Q84659</accession>
<dbReference type="PIR" id="T17845">
    <property type="entry name" value="T17845"/>
</dbReference>
<reference evidence="1 2" key="2">
    <citation type="journal article" date="1995" name="Virology">
        <title>Analysis of 43 kb of the Chlorella virus PBCV-1 330-kb genome: map positions 45 to 88.</title>
        <authorList>
            <person name="Li Y."/>
            <person name="Lu Z."/>
            <person name="Burbank D.E."/>
            <person name="Kutish G.F."/>
            <person name="Rock D.L."/>
            <person name="Van Etten J.L."/>
        </authorList>
    </citation>
    <scope>NUCLEOTIDE SEQUENCE [LARGE SCALE GENOMIC DNA]</scope>
</reference>
<dbReference type="RefSeq" id="NP_048702.1">
    <property type="nucleotide sequence ID" value="NC_000852.5"/>
</dbReference>
<dbReference type="EMBL" id="JF411744">
    <property type="protein sequence ID" value="AAC96713.1"/>
    <property type="molecule type" value="Genomic_DNA"/>
</dbReference>
<reference evidence="1 2" key="7">
    <citation type="journal article" date="2000" name="Virology">
        <title>Characterization of a beta-1,3-glucanase encoded by chlorella virus PBCV-1.</title>
        <authorList>
            <person name="Sun L."/>
            <person name="Gurnon J.R."/>
            <person name="Adams B.J."/>
            <person name="Graves M.V."/>
            <person name="Van Etten J.L."/>
        </authorList>
    </citation>
    <scope>NUCLEOTIDE SEQUENCE [LARGE SCALE GENOMIC DNA]</scope>
</reference>
<evidence type="ECO:0000313" key="1">
    <source>
        <dbReference type="EMBL" id="AAC96713.1"/>
    </source>
</evidence>
<name>Q84659_PBCV1</name>
<organismHost>
    <name type="scientific">Chlorella</name>
    <dbReference type="NCBI Taxonomy" id="3071"/>
</organismHost>
<sequence length="96" mass="11083">MHWFSIMMTAPRKQLPTELFWHLPNMVNNLVVTRVSDLTKRIMKELQRQMSVPYKQDILIKLAAALALETVTRNLSLTLMVNAMELEVMSPKICVA</sequence>
<reference evidence="1 2" key="1">
    <citation type="journal article" date="1995" name="Virology">
        <title>Analysis of 45 kb of DNA located at the left end of the chlorella virus PBCV-1 genome.</title>
        <authorList>
            <person name="Lu Z."/>
            <person name="Li Y."/>
            <person name="Zhang Y."/>
            <person name="Kutish G.F."/>
            <person name="Rock D.L."/>
            <person name="Van Etten J.L."/>
        </authorList>
    </citation>
    <scope>NUCLEOTIDE SEQUENCE [LARGE SCALE GENOMIC DNA]</scope>
</reference>
<reference evidence="1 2" key="8">
    <citation type="journal article" date="2010" name="J. Virol.">
        <title>Microarray analysis of Paramecium bursaria chlorella virus 1 transcription.</title>
        <authorList>
            <person name="Yanai-Balser G.M."/>
            <person name="Duncan G.A."/>
            <person name="Eudy J.D."/>
            <person name="Wang D."/>
            <person name="Li X."/>
            <person name="Agarkova I.V."/>
            <person name="Dunigan D.D."/>
            <person name="Van Etten J.L."/>
        </authorList>
    </citation>
    <scope>NUCLEOTIDE SEQUENCE [LARGE SCALE GENOMIC DNA]</scope>
</reference>
<dbReference type="KEGG" id="vg:918282"/>
<evidence type="ECO:0000313" key="2">
    <source>
        <dbReference type="Proteomes" id="UP000000862"/>
    </source>
</evidence>
<reference evidence="1 2" key="6">
    <citation type="journal article" date="1999" name="Virology">
        <title>Chlorella virus PBCV-1 encodes a functional homospermidine synthase.</title>
        <authorList>
            <person name="Kaiser A."/>
            <person name="Vollmert M."/>
            <person name="Tholl D."/>
            <person name="Graves M.V."/>
            <person name="Gurnon J.R."/>
            <person name="Xing W."/>
            <person name="Lisec A.D."/>
            <person name="Nickerson K.W."/>
            <person name="Van Etten J.L."/>
        </authorList>
    </citation>
    <scope>NUCLEOTIDE SEQUENCE [LARGE SCALE GENOMIC DNA]</scope>
</reference>